<dbReference type="Pfam" id="PF13360">
    <property type="entry name" value="PQQ_2"/>
    <property type="match status" value="2"/>
</dbReference>
<sequence>MQWLNHGGDIYNTRYGAGEVKINPKTVSDLKLKWEFYAGGNISATPAIFDETIYFPSWNGYIYAVKQADGCLVWGKNLAELTGLKPTGFVSGVTFILSRSTPTVAGDLLLIGIYGPAYVIAVRRATGELVWSTRLDSHNASIITMSGTVYKGHFYVGTSSGEELASIEICCTFRGSLGKVDIHSGAILWQTFTLPDNFGKQGEYAGAAIWGSSPSIDIKRNLVYIATGNLYSAPKRVLECQEIENNQTVPAHPDQCVEPENHENSVMAFDLDNGSIKWYRQLGGYDVWFRACNDVTTPGCAPGPNPDADFGEAPMMLITNVNGTQMDIVAIVQKSGYAWALDCNNGHIIWSTVAGPGGTGGGGTWGAATDGRRVYTNIANSLHTNYTLAPSKLTTTAGAWVAMEASTGKILWSMANPRNSTASGPVTVANNVVFAGSDDPKGALYAMDARNGTILWSYDTGAAVHGGVSVSDGCIYVGNGYANLTPGTSLYAFCIS</sequence>
<evidence type="ECO:0000256" key="2">
    <source>
        <dbReference type="ARBA" id="ARBA00008156"/>
    </source>
</evidence>
<dbReference type="EMBL" id="KZ305019">
    <property type="protein sequence ID" value="PIA62581.1"/>
    <property type="molecule type" value="Genomic_DNA"/>
</dbReference>
<dbReference type="PANTHER" id="PTHR32303">
    <property type="entry name" value="QUINOPROTEIN ALCOHOL DEHYDROGENASE (CYTOCHROME C)"/>
    <property type="match status" value="1"/>
</dbReference>
<dbReference type="GO" id="GO:0016491">
    <property type="term" value="F:oxidoreductase activity"/>
    <property type="evidence" value="ECO:0007669"/>
    <property type="project" value="UniProtKB-KW"/>
</dbReference>
<accession>A0A2G5F3K1</accession>
<dbReference type="SMART" id="SM00564">
    <property type="entry name" value="PQQ"/>
    <property type="match status" value="5"/>
</dbReference>
<dbReference type="InParanoid" id="A0A2G5F3K1"/>
<dbReference type="InterPro" id="IPR018391">
    <property type="entry name" value="PQQ_b-propeller_rpt"/>
</dbReference>
<comment type="cofactor">
    <cofactor evidence="1">
        <name>pyrroloquinoline quinone</name>
        <dbReference type="ChEBI" id="CHEBI:58442"/>
    </cofactor>
</comment>
<protein>
    <recommendedName>
        <fullName evidence="4">Pyrrolo-quinoline quinone repeat domain-containing protein</fullName>
    </recommendedName>
</protein>
<dbReference type="AlphaFoldDB" id="A0A2G5F3K1"/>
<dbReference type="Proteomes" id="UP000230069">
    <property type="component" value="Unassembled WGS sequence"/>
</dbReference>
<comment type="similarity">
    <text evidence="2">Belongs to the bacterial PQQ dehydrogenase family.</text>
</comment>
<dbReference type="SUPFAM" id="SSF50998">
    <property type="entry name" value="Quinoprotein alcohol dehydrogenase-like"/>
    <property type="match status" value="1"/>
</dbReference>
<feature type="domain" description="Pyrrolo-quinoline quinone repeat" evidence="4">
    <location>
        <begin position="34"/>
        <end position="278"/>
    </location>
</feature>
<dbReference type="Gene3D" id="2.140.10.10">
    <property type="entry name" value="Quinoprotein alcohol dehydrogenase-like superfamily"/>
    <property type="match status" value="1"/>
</dbReference>
<keyword evidence="6" id="KW-1185">Reference proteome</keyword>
<dbReference type="STRING" id="218851.A0A2G5F3K1"/>
<organism evidence="5 6">
    <name type="scientific">Aquilegia coerulea</name>
    <name type="common">Rocky mountain columbine</name>
    <dbReference type="NCBI Taxonomy" id="218851"/>
    <lineage>
        <taxon>Eukaryota</taxon>
        <taxon>Viridiplantae</taxon>
        <taxon>Streptophyta</taxon>
        <taxon>Embryophyta</taxon>
        <taxon>Tracheophyta</taxon>
        <taxon>Spermatophyta</taxon>
        <taxon>Magnoliopsida</taxon>
        <taxon>Ranunculales</taxon>
        <taxon>Ranunculaceae</taxon>
        <taxon>Thalictroideae</taxon>
        <taxon>Aquilegia</taxon>
    </lineage>
</organism>
<evidence type="ECO:0000313" key="5">
    <source>
        <dbReference type="EMBL" id="PIA62581.1"/>
    </source>
</evidence>
<dbReference type="PANTHER" id="PTHR32303:SF10">
    <property type="entry name" value="OUTER MEMBRANE PROTEIN ASSEMBLY FACTOR BAMB"/>
    <property type="match status" value="1"/>
</dbReference>
<feature type="domain" description="Pyrrolo-quinoline quinone repeat" evidence="4">
    <location>
        <begin position="338"/>
        <end position="471"/>
    </location>
</feature>
<evidence type="ECO:0000256" key="3">
    <source>
        <dbReference type="ARBA" id="ARBA00023002"/>
    </source>
</evidence>
<dbReference type="InterPro" id="IPR011047">
    <property type="entry name" value="Quinoprotein_ADH-like_sf"/>
</dbReference>
<evidence type="ECO:0000313" key="6">
    <source>
        <dbReference type="Proteomes" id="UP000230069"/>
    </source>
</evidence>
<gene>
    <name evidence="5" type="ORF">AQUCO_00200529v1</name>
</gene>
<evidence type="ECO:0000259" key="4">
    <source>
        <dbReference type="Pfam" id="PF13360"/>
    </source>
</evidence>
<proteinExistence type="inferred from homology"/>
<dbReference type="OrthoDB" id="416253at2759"/>
<name>A0A2G5F3K1_AQUCA</name>
<dbReference type="InterPro" id="IPR002372">
    <property type="entry name" value="PQQ_rpt_dom"/>
</dbReference>
<keyword evidence="3" id="KW-0560">Oxidoreductase</keyword>
<evidence type="ECO:0000256" key="1">
    <source>
        <dbReference type="ARBA" id="ARBA00001931"/>
    </source>
</evidence>
<reference evidence="5 6" key="1">
    <citation type="submission" date="2017-09" db="EMBL/GenBank/DDBJ databases">
        <title>WGS assembly of Aquilegia coerulea Goldsmith.</title>
        <authorList>
            <person name="Hodges S."/>
            <person name="Kramer E."/>
            <person name="Nordborg M."/>
            <person name="Tomkins J."/>
            <person name="Borevitz J."/>
            <person name="Derieg N."/>
            <person name="Yan J."/>
            <person name="Mihaltcheva S."/>
            <person name="Hayes R.D."/>
            <person name="Rokhsar D."/>
        </authorList>
    </citation>
    <scope>NUCLEOTIDE SEQUENCE [LARGE SCALE GENOMIC DNA]</scope>
    <source>
        <strain evidence="6">cv. Goldsmith</strain>
    </source>
</reference>